<proteinExistence type="predicted"/>
<dbReference type="RefSeq" id="WP_111645626.1">
    <property type="nucleotide sequence ID" value="NZ_QLMH01000010.1"/>
</dbReference>
<evidence type="ECO:0000313" key="2">
    <source>
        <dbReference type="Proteomes" id="UP000248555"/>
    </source>
</evidence>
<evidence type="ECO:0000313" key="1">
    <source>
        <dbReference type="EMBL" id="RAK18381.1"/>
    </source>
</evidence>
<organism evidence="1 2">
    <name type="scientific">Paranoxybacillus vitaminiphilus</name>
    <dbReference type="NCBI Taxonomy" id="581036"/>
    <lineage>
        <taxon>Bacteria</taxon>
        <taxon>Bacillati</taxon>
        <taxon>Bacillota</taxon>
        <taxon>Bacilli</taxon>
        <taxon>Bacillales</taxon>
        <taxon>Anoxybacillaceae</taxon>
        <taxon>Paranoxybacillus</taxon>
    </lineage>
</organism>
<name>A0A327YD16_9BACL</name>
<dbReference type="Gene3D" id="3.60.15.10">
    <property type="entry name" value="Ribonuclease Z/Hydroxyacylglutathione hydrolase-like"/>
    <property type="match status" value="1"/>
</dbReference>
<reference evidence="1 2" key="1">
    <citation type="submission" date="2018-06" db="EMBL/GenBank/DDBJ databases">
        <title>Genomic Encyclopedia of Type Strains, Phase III (KMG-III): the genomes of soil and plant-associated and newly described type strains.</title>
        <authorList>
            <person name="Whitman W."/>
        </authorList>
    </citation>
    <scope>NUCLEOTIDE SEQUENCE [LARGE SCALE GENOMIC DNA]</scope>
    <source>
        <strain evidence="1 2">CGMCC 1.8979</strain>
    </source>
</reference>
<accession>A0A327YD16</accession>
<sequence>MQSVDLAILPIGIFEYHPFTGERLITSEHPVLKEEATFVETLEIIKALNPKKTILIHIEEMNGLSFDELKEMEKQLNEEGLNIEMAYDTLVVDV</sequence>
<evidence type="ECO:0008006" key="3">
    <source>
        <dbReference type="Google" id="ProtNLM"/>
    </source>
</evidence>
<dbReference type="EMBL" id="QLMH01000010">
    <property type="protein sequence ID" value="RAK18381.1"/>
    <property type="molecule type" value="Genomic_DNA"/>
</dbReference>
<dbReference type="SUPFAM" id="SSF56281">
    <property type="entry name" value="Metallo-hydrolase/oxidoreductase"/>
    <property type="match status" value="1"/>
</dbReference>
<keyword evidence="2" id="KW-1185">Reference proteome</keyword>
<dbReference type="Proteomes" id="UP000248555">
    <property type="component" value="Unassembled WGS sequence"/>
</dbReference>
<dbReference type="InterPro" id="IPR036866">
    <property type="entry name" value="RibonucZ/Hydroxyglut_hydro"/>
</dbReference>
<dbReference type="AlphaFoldDB" id="A0A327YD16"/>
<gene>
    <name evidence="1" type="ORF">B0I26_11012</name>
</gene>
<comment type="caution">
    <text evidence="1">The sequence shown here is derived from an EMBL/GenBank/DDBJ whole genome shotgun (WGS) entry which is preliminary data.</text>
</comment>
<protein>
    <recommendedName>
        <fullName evidence="3">Beta-lactamase family protein</fullName>
    </recommendedName>
</protein>
<dbReference type="OrthoDB" id="9781189at2"/>